<proteinExistence type="predicted"/>
<keyword evidence="4" id="KW-1185">Reference proteome</keyword>
<name>A0ABV7ACV5_9RHOB</name>
<dbReference type="Proteomes" id="UP001595443">
    <property type="component" value="Unassembled WGS sequence"/>
</dbReference>
<evidence type="ECO:0000259" key="2">
    <source>
        <dbReference type="Pfam" id="PF20066"/>
    </source>
</evidence>
<gene>
    <name evidence="3" type="ORF">ACFOES_01865</name>
</gene>
<feature type="domain" description="Glyoxalase-related protein" evidence="2">
    <location>
        <begin position="1"/>
        <end position="141"/>
    </location>
</feature>
<dbReference type="Pfam" id="PF20066">
    <property type="entry name" value="Glyoxalase_8"/>
    <property type="match status" value="1"/>
</dbReference>
<comment type="caution">
    <text evidence="3">The sequence shown here is derived from an EMBL/GenBank/DDBJ whole genome shotgun (WGS) entry which is preliminary data.</text>
</comment>
<dbReference type="RefSeq" id="WP_377831453.1">
    <property type="nucleotide sequence ID" value="NZ_JBHRSK010000002.1"/>
</dbReference>
<organism evidence="3 4">
    <name type="scientific">Acidimangrovimonas pyrenivorans</name>
    <dbReference type="NCBI Taxonomy" id="2030798"/>
    <lineage>
        <taxon>Bacteria</taxon>
        <taxon>Pseudomonadati</taxon>
        <taxon>Pseudomonadota</taxon>
        <taxon>Alphaproteobacteria</taxon>
        <taxon>Rhodobacterales</taxon>
        <taxon>Paracoccaceae</taxon>
        <taxon>Acidimangrovimonas</taxon>
    </lineage>
</organism>
<dbReference type="InterPro" id="IPR045517">
    <property type="entry name" value="Glyoxalase_8"/>
</dbReference>
<reference evidence="4" key="1">
    <citation type="journal article" date="2019" name="Int. J. Syst. Evol. Microbiol.">
        <title>The Global Catalogue of Microorganisms (GCM) 10K type strain sequencing project: providing services to taxonomists for standard genome sequencing and annotation.</title>
        <authorList>
            <consortium name="The Broad Institute Genomics Platform"/>
            <consortium name="The Broad Institute Genome Sequencing Center for Infectious Disease"/>
            <person name="Wu L."/>
            <person name="Ma J."/>
        </authorList>
    </citation>
    <scope>NUCLEOTIDE SEQUENCE [LARGE SCALE GENOMIC DNA]</scope>
    <source>
        <strain evidence="4">KCTC 62192</strain>
    </source>
</reference>
<evidence type="ECO:0000256" key="1">
    <source>
        <dbReference type="SAM" id="MobiDB-lite"/>
    </source>
</evidence>
<sequence length="142" mass="15669">MSARLPTVAEAKAQAKRLRAQLQAEGQEIGHSKALELVARQHGYRDWNTFHAALGNAPPEDWTPGGRVIGRYLGQPFIATVVAVKMTGAGWFRLELELDEAVDVVTFDSFSNFRKRIQGTVGPSGTSRERTSDGRPHLEIEI</sequence>
<accession>A0ABV7ACV5</accession>
<evidence type="ECO:0000313" key="4">
    <source>
        <dbReference type="Proteomes" id="UP001595443"/>
    </source>
</evidence>
<feature type="region of interest" description="Disordered" evidence="1">
    <location>
        <begin position="119"/>
        <end position="142"/>
    </location>
</feature>
<protein>
    <submittedName>
        <fullName evidence="3">Glyoxalase superfamily protein</fullName>
    </submittedName>
</protein>
<feature type="compositionally biased region" description="Basic and acidic residues" evidence="1">
    <location>
        <begin position="127"/>
        <end position="142"/>
    </location>
</feature>
<evidence type="ECO:0000313" key="3">
    <source>
        <dbReference type="EMBL" id="MFC2966828.1"/>
    </source>
</evidence>
<dbReference type="EMBL" id="JBHRSK010000002">
    <property type="protein sequence ID" value="MFC2966828.1"/>
    <property type="molecule type" value="Genomic_DNA"/>
</dbReference>